<name>A0A143PSB0_LUTPR</name>
<reference evidence="1 2" key="1">
    <citation type="journal article" date="2016" name="Genome Announc.">
        <title>First Complete Genome Sequence of a Subdivision 6 Acidobacterium Strain.</title>
        <authorList>
            <person name="Huang S."/>
            <person name="Vieira S."/>
            <person name="Bunk B."/>
            <person name="Riedel T."/>
            <person name="Sproer C."/>
            <person name="Overmann J."/>
        </authorList>
    </citation>
    <scope>NUCLEOTIDE SEQUENCE [LARGE SCALE GENOMIC DNA]</scope>
    <source>
        <strain evidence="2">DSM 100886 HEG_-6_39</strain>
    </source>
</reference>
<proteinExistence type="predicted"/>
<dbReference type="Proteomes" id="UP000076079">
    <property type="component" value="Chromosome"/>
</dbReference>
<reference evidence="2" key="2">
    <citation type="submission" date="2016-04" db="EMBL/GenBank/DDBJ databases">
        <title>First Complete Genome Sequence of a Subdivision 6 Acidobacterium.</title>
        <authorList>
            <person name="Huang S."/>
            <person name="Vieira S."/>
            <person name="Bunk B."/>
            <person name="Riedel T."/>
            <person name="Sproeer C."/>
            <person name="Overmann J."/>
        </authorList>
    </citation>
    <scope>NUCLEOTIDE SEQUENCE [LARGE SCALE GENOMIC DNA]</scope>
    <source>
        <strain evidence="2">DSM 100886 HEG_-6_39</strain>
    </source>
</reference>
<evidence type="ECO:0000313" key="1">
    <source>
        <dbReference type="EMBL" id="AMY11053.1"/>
    </source>
</evidence>
<accession>A0A143PSB0</accession>
<dbReference type="KEGG" id="abac:LuPra_04298"/>
<evidence type="ECO:0000313" key="2">
    <source>
        <dbReference type="Proteomes" id="UP000076079"/>
    </source>
</evidence>
<dbReference type="AlphaFoldDB" id="A0A143PSB0"/>
<dbReference type="EMBL" id="CP015136">
    <property type="protein sequence ID" value="AMY11053.1"/>
    <property type="molecule type" value="Genomic_DNA"/>
</dbReference>
<gene>
    <name evidence="1" type="ORF">LuPra_04298</name>
</gene>
<organism evidence="1 2">
    <name type="scientific">Luteitalea pratensis</name>
    <dbReference type="NCBI Taxonomy" id="1855912"/>
    <lineage>
        <taxon>Bacteria</taxon>
        <taxon>Pseudomonadati</taxon>
        <taxon>Acidobacteriota</taxon>
        <taxon>Vicinamibacteria</taxon>
        <taxon>Vicinamibacterales</taxon>
        <taxon>Vicinamibacteraceae</taxon>
        <taxon>Luteitalea</taxon>
    </lineage>
</organism>
<keyword evidence="2" id="KW-1185">Reference proteome</keyword>
<sequence length="121" mass="12804">MTYDVEIMLRANEKVFTETVHHIGGDDPAAWTVDDASTVLQSTLLAIDRALNPGRSDEPSALTFRGINWIVSPHAEGALIALEIHSASAVAGPFALPQAKLEQLLNEAVKAPPANSGGVVH</sequence>
<dbReference type="RefSeq" id="WP_110172638.1">
    <property type="nucleotide sequence ID" value="NZ_CP015136.1"/>
</dbReference>
<protein>
    <submittedName>
        <fullName evidence="1">Uncharacterized protein</fullName>
    </submittedName>
</protein>